<organism evidence="2 3">
    <name type="scientific">Teichococcus aerophilus</name>
    <dbReference type="NCBI Taxonomy" id="1224513"/>
    <lineage>
        <taxon>Bacteria</taxon>
        <taxon>Pseudomonadati</taxon>
        <taxon>Pseudomonadota</taxon>
        <taxon>Alphaproteobacteria</taxon>
        <taxon>Acetobacterales</taxon>
        <taxon>Roseomonadaceae</taxon>
        <taxon>Roseomonas</taxon>
    </lineage>
</organism>
<keyword evidence="1" id="KW-0812">Transmembrane</keyword>
<keyword evidence="1" id="KW-1133">Transmembrane helix</keyword>
<name>A0ABR7RPK3_9PROT</name>
<evidence type="ECO:0000256" key="1">
    <source>
        <dbReference type="SAM" id="Phobius"/>
    </source>
</evidence>
<comment type="caution">
    <text evidence="2">The sequence shown here is derived from an EMBL/GenBank/DDBJ whole genome shotgun (WGS) entry which is preliminary data.</text>
</comment>
<proteinExistence type="predicted"/>
<feature type="transmembrane region" description="Helical" evidence="1">
    <location>
        <begin position="34"/>
        <end position="51"/>
    </location>
</feature>
<keyword evidence="3" id="KW-1185">Reference proteome</keyword>
<sequence>MFLSLLWLVPALIGTMRRLGYERLPAGPVLGDRFWVVVGGVVALVTLDLAWRWLLGARRARRALPGQTPARLAFVLPVAALIFAGAVWVWLRHATSFPNLPLLGSWFWPASALTLSLLIPDQIWRGYVAPRRN</sequence>
<dbReference type="Proteomes" id="UP000626026">
    <property type="component" value="Unassembled WGS sequence"/>
</dbReference>
<accession>A0ABR7RPK3</accession>
<feature type="transmembrane region" description="Helical" evidence="1">
    <location>
        <begin position="106"/>
        <end position="124"/>
    </location>
</feature>
<protein>
    <submittedName>
        <fullName evidence="2">Uncharacterized protein</fullName>
    </submittedName>
</protein>
<feature type="transmembrane region" description="Helical" evidence="1">
    <location>
        <begin position="72"/>
        <end position="91"/>
    </location>
</feature>
<dbReference type="RefSeq" id="WP_187785673.1">
    <property type="nucleotide sequence ID" value="NZ_JACTVA010000034.1"/>
</dbReference>
<dbReference type="EMBL" id="JACTVA010000034">
    <property type="protein sequence ID" value="MBC9208521.1"/>
    <property type="molecule type" value="Genomic_DNA"/>
</dbReference>
<evidence type="ECO:0000313" key="2">
    <source>
        <dbReference type="EMBL" id="MBC9208521.1"/>
    </source>
</evidence>
<reference evidence="2 3" key="1">
    <citation type="journal article" date="2013" name="Int. J. Syst. Evol. Microbiol.">
        <title>Roseomonas aerophila sp. nov., isolated from air.</title>
        <authorList>
            <person name="Kim S.J."/>
            <person name="Weon H.Y."/>
            <person name="Ahn J.H."/>
            <person name="Hong S.B."/>
            <person name="Seok S.J."/>
            <person name="Whang K.S."/>
            <person name="Kwon S.W."/>
        </authorList>
    </citation>
    <scope>NUCLEOTIDE SEQUENCE [LARGE SCALE GENOMIC DNA]</scope>
    <source>
        <strain evidence="2 3">NBRC 108923</strain>
    </source>
</reference>
<keyword evidence="1" id="KW-0472">Membrane</keyword>
<gene>
    <name evidence="2" type="ORF">IBL26_16860</name>
</gene>
<evidence type="ECO:0000313" key="3">
    <source>
        <dbReference type="Proteomes" id="UP000626026"/>
    </source>
</evidence>